<sequence length="489" mass="54477">MTFWLGRVLSNVLSPSQSGFVPERLLSVNVLLAQELIHSLESHRPEANVVFKLDMAKTYDRVSWEFLYQVLQWKGFPQRWIGLVANAVSHCWFSVLVNGKHAGFFCSTRGLRQGDPLSPALFVLVADYLSRGLDRLCDTPNDVLSGTWSDSGFLTTDAGSTVCGGSFGFGIDSVAFEMWRSLFSSRPWVKVFVSFWHYNWLGEKPLAQLLHKDTYTMEPVSHYRHEGDWTVPRILRTVPMPSAQTICQIPVAAEFQWIHRCDKRGSAFLLNVSAVRQRRRFPICFLRVRQCKACGSTLLPFLGSASMIWGTSLIWCTSGGILPISLGSPHSDADSFPDSLVYMDAAECYEIVPRAPSIVRWRALSPSWFKLNTDGSSLGNPGLAVAAGIIRDSAGHVHLAYQIALGTGTSVLAELTAIWRGLELALTHGLAPLVVEVDATVVISLLQSRVSRMWEIQHLIMHIVRLQQLLVVGTFNIFSGRRMAQLTIL</sequence>
<dbReference type="SUPFAM" id="SSF53098">
    <property type="entry name" value="Ribonuclease H-like"/>
    <property type="match status" value="1"/>
</dbReference>
<dbReference type="GO" id="GO:0003676">
    <property type="term" value="F:nucleic acid binding"/>
    <property type="evidence" value="ECO:0007669"/>
    <property type="project" value="InterPro"/>
</dbReference>
<dbReference type="InterPro" id="IPR000477">
    <property type="entry name" value="RT_dom"/>
</dbReference>
<dbReference type="Pfam" id="PF00078">
    <property type="entry name" value="RVT_1"/>
    <property type="match status" value="1"/>
</dbReference>
<dbReference type="PROSITE" id="PS50879">
    <property type="entry name" value="RNASE_H_1"/>
    <property type="match status" value="1"/>
</dbReference>
<dbReference type="InterPro" id="IPR052343">
    <property type="entry name" value="Retrotransposon-Effector_Assoc"/>
</dbReference>
<dbReference type="Gene3D" id="3.30.420.10">
    <property type="entry name" value="Ribonuclease H-like superfamily/Ribonuclease H"/>
    <property type="match status" value="1"/>
</dbReference>
<feature type="domain" description="RNase H type-1" evidence="1">
    <location>
        <begin position="365"/>
        <end position="489"/>
    </location>
</feature>
<proteinExistence type="predicted"/>
<dbReference type="InterPro" id="IPR002156">
    <property type="entry name" value="RNaseH_domain"/>
</dbReference>
<dbReference type="InterPro" id="IPR012337">
    <property type="entry name" value="RNaseH-like_sf"/>
</dbReference>
<accession>A0AAW2J844</accession>
<evidence type="ECO:0000313" key="2">
    <source>
        <dbReference type="EMBL" id="KAL0289718.1"/>
    </source>
</evidence>
<dbReference type="PANTHER" id="PTHR46890">
    <property type="entry name" value="NON-LTR RETROLELEMENT REVERSE TRANSCRIPTASE-LIKE PROTEIN-RELATED"/>
    <property type="match status" value="1"/>
</dbReference>
<organism evidence="2">
    <name type="scientific">Sesamum radiatum</name>
    <name type="common">Black benniseed</name>
    <dbReference type="NCBI Taxonomy" id="300843"/>
    <lineage>
        <taxon>Eukaryota</taxon>
        <taxon>Viridiplantae</taxon>
        <taxon>Streptophyta</taxon>
        <taxon>Embryophyta</taxon>
        <taxon>Tracheophyta</taxon>
        <taxon>Spermatophyta</taxon>
        <taxon>Magnoliopsida</taxon>
        <taxon>eudicotyledons</taxon>
        <taxon>Gunneridae</taxon>
        <taxon>Pentapetalae</taxon>
        <taxon>asterids</taxon>
        <taxon>lamiids</taxon>
        <taxon>Lamiales</taxon>
        <taxon>Pedaliaceae</taxon>
        <taxon>Sesamum</taxon>
    </lineage>
</organism>
<dbReference type="InterPro" id="IPR044730">
    <property type="entry name" value="RNase_H-like_dom_plant"/>
</dbReference>
<dbReference type="Pfam" id="PF13456">
    <property type="entry name" value="RVT_3"/>
    <property type="match status" value="1"/>
</dbReference>
<name>A0AAW2J844_SESRA</name>
<evidence type="ECO:0000259" key="1">
    <source>
        <dbReference type="PROSITE" id="PS50879"/>
    </source>
</evidence>
<dbReference type="InterPro" id="IPR043502">
    <property type="entry name" value="DNA/RNA_pol_sf"/>
</dbReference>
<dbReference type="EMBL" id="JACGWJ010000672">
    <property type="protein sequence ID" value="KAL0289718.1"/>
    <property type="molecule type" value="Genomic_DNA"/>
</dbReference>
<reference evidence="2" key="2">
    <citation type="journal article" date="2024" name="Plant">
        <title>Genomic evolution and insights into agronomic trait innovations of Sesamum species.</title>
        <authorList>
            <person name="Miao H."/>
            <person name="Wang L."/>
            <person name="Qu L."/>
            <person name="Liu H."/>
            <person name="Sun Y."/>
            <person name="Le M."/>
            <person name="Wang Q."/>
            <person name="Wei S."/>
            <person name="Zheng Y."/>
            <person name="Lin W."/>
            <person name="Duan Y."/>
            <person name="Cao H."/>
            <person name="Xiong S."/>
            <person name="Wang X."/>
            <person name="Wei L."/>
            <person name="Li C."/>
            <person name="Ma Q."/>
            <person name="Ju M."/>
            <person name="Zhao R."/>
            <person name="Li G."/>
            <person name="Mu C."/>
            <person name="Tian Q."/>
            <person name="Mei H."/>
            <person name="Zhang T."/>
            <person name="Gao T."/>
            <person name="Zhang H."/>
        </authorList>
    </citation>
    <scope>NUCLEOTIDE SEQUENCE</scope>
    <source>
        <strain evidence="2">G02</strain>
    </source>
</reference>
<comment type="caution">
    <text evidence="2">The sequence shown here is derived from an EMBL/GenBank/DDBJ whole genome shotgun (WGS) entry which is preliminary data.</text>
</comment>
<protein>
    <submittedName>
        <fullName evidence="2">Ribonuclease H protein</fullName>
    </submittedName>
</protein>
<dbReference type="AlphaFoldDB" id="A0AAW2J844"/>
<dbReference type="PANTHER" id="PTHR46890:SF48">
    <property type="entry name" value="RNA-DIRECTED DNA POLYMERASE"/>
    <property type="match status" value="1"/>
</dbReference>
<dbReference type="GO" id="GO:0004523">
    <property type="term" value="F:RNA-DNA hybrid ribonuclease activity"/>
    <property type="evidence" value="ECO:0007669"/>
    <property type="project" value="InterPro"/>
</dbReference>
<reference evidence="2" key="1">
    <citation type="submission" date="2020-06" db="EMBL/GenBank/DDBJ databases">
        <authorList>
            <person name="Li T."/>
            <person name="Hu X."/>
            <person name="Zhang T."/>
            <person name="Song X."/>
            <person name="Zhang H."/>
            <person name="Dai N."/>
            <person name="Sheng W."/>
            <person name="Hou X."/>
            <person name="Wei L."/>
        </authorList>
    </citation>
    <scope>NUCLEOTIDE SEQUENCE</scope>
    <source>
        <strain evidence="2">G02</strain>
        <tissue evidence="2">Leaf</tissue>
    </source>
</reference>
<dbReference type="SUPFAM" id="SSF56672">
    <property type="entry name" value="DNA/RNA polymerases"/>
    <property type="match status" value="1"/>
</dbReference>
<dbReference type="CDD" id="cd06222">
    <property type="entry name" value="RNase_H_like"/>
    <property type="match status" value="1"/>
</dbReference>
<gene>
    <name evidence="2" type="ORF">Sradi_7067200</name>
</gene>
<dbReference type="InterPro" id="IPR036397">
    <property type="entry name" value="RNaseH_sf"/>
</dbReference>